<keyword evidence="3" id="KW-1133">Transmembrane helix</keyword>
<dbReference type="OrthoDB" id="425114at2"/>
<comment type="caution">
    <text evidence="4">The sequence shown here is derived from an EMBL/GenBank/DDBJ whole genome shotgun (WGS) entry which is preliminary data.</text>
</comment>
<keyword evidence="3" id="KW-0472">Membrane</keyword>
<dbReference type="EMBL" id="MJGC01000058">
    <property type="protein sequence ID" value="OEJ74959.1"/>
    <property type="molecule type" value="Genomic_DNA"/>
</dbReference>
<proteinExistence type="predicted"/>
<evidence type="ECO:0000256" key="3">
    <source>
        <dbReference type="SAM" id="Phobius"/>
    </source>
</evidence>
<keyword evidence="3" id="KW-0812">Transmembrane</keyword>
<feature type="compositionally biased region" description="Pro residues" evidence="2">
    <location>
        <begin position="104"/>
        <end position="114"/>
    </location>
</feature>
<sequence length="177" mass="19766">MRNVTVKTQTATSSSYAPSVPLSVYRELAAEMQANQAMLEFLRTQNQQLLQQNQHLRQEIDQFVQSAIRLQQKVEGSEPAVAPTTRINRSPELGESLSSSTPQRPLPRTVPPKPPELKEASPQPLIAEQEEGRYRRPTPPEKSSEINGVWLAVAIFLIVVVTFGASFAIVRPLILKR</sequence>
<protein>
    <submittedName>
        <fullName evidence="4">Uncharacterized protein</fullName>
    </submittedName>
</protein>
<evidence type="ECO:0000313" key="4">
    <source>
        <dbReference type="EMBL" id="OEJ74959.1"/>
    </source>
</evidence>
<evidence type="ECO:0000256" key="1">
    <source>
        <dbReference type="SAM" id="Coils"/>
    </source>
</evidence>
<accession>A0A1E5QJT8</accession>
<feature type="transmembrane region" description="Helical" evidence="3">
    <location>
        <begin position="149"/>
        <end position="170"/>
    </location>
</feature>
<name>A0A1E5QJT8_9CYAN</name>
<dbReference type="STRING" id="1781255.BH720_12110"/>
<evidence type="ECO:0000256" key="2">
    <source>
        <dbReference type="SAM" id="MobiDB-lite"/>
    </source>
</evidence>
<keyword evidence="1" id="KW-0175">Coiled coil</keyword>
<feature type="region of interest" description="Disordered" evidence="2">
    <location>
        <begin position="74"/>
        <end position="143"/>
    </location>
</feature>
<feature type="compositionally biased region" description="Basic and acidic residues" evidence="2">
    <location>
        <begin position="130"/>
        <end position="143"/>
    </location>
</feature>
<feature type="coiled-coil region" evidence="1">
    <location>
        <begin position="25"/>
        <end position="73"/>
    </location>
</feature>
<organism evidence="4">
    <name type="scientific">Desertifilum tharense IPPAS B-1220</name>
    <dbReference type="NCBI Taxonomy" id="1781255"/>
    <lineage>
        <taxon>Bacteria</taxon>
        <taxon>Bacillati</taxon>
        <taxon>Cyanobacteriota</taxon>
        <taxon>Cyanophyceae</taxon>
        <taxon>Desertifilales</taxon>
        <taxon>Desertifilaceae</taxon>
        <taxon>Desertifilum</taxon>
    </lineage>
</organism>
<dbReference type="AlphaFoldDB" id="A0A1E5QJT8"/>
<reference evidence="4" key="1">
    <citation type="submission" date="2016-09" db="EMBL/GenBank/DDBJ databases">
        <title>Draft genome of thermotolerant cyanobacterium Desertifilum sp. strain IPPAS B-1220.</title>
        <authorList>
            <person name="Sinetova M.A."/>
            <person name="Bolakhan K."/>
            <person name="Zayadan B.K."/>
            <person name="Mironov K.S."/>
            <person name="Ustinova V."/>
            <person name="Kupriyanova E.V."/>
            <person name="Sidorov R.A."/>
            <person name="Skrypnik A.N."/>
            <person name="Gogoleva N.E."/>
            <person name="Gogolev Y.V."/>
            <person name="Los D.A."/>
        </authorList>
    </citation>
    <scope>NUCLEOTIDE SEQUENCE [LARGE SCALE GENOMIC DNA]</scope>
    <source>
        <strain evidence="4">IPPAS B-1220</strain>
    </source>
</reference>
<gene>
    <name evidence="4" type="ORF">BH720_12110</name>
</gene>